<keyword evidence="4 9" id="KW-1133">Transmembrane helix</keyword>
<feature type="transmembrane region" description="Helical" evidence="9">
    <location>
        <begin position="23"/>
        <end position="40"/>
    </location>
</feature>
<evidence type="ECO:0000256" key="9">
    <source>
        <dbReference type="SAM" id="Phobius"/>
    </source>
</evidence>
<dbReference type="PIRSF" id="PIRSF006170">
    <property type="entry name" value="YfgM"/>
    <property type="match status" value="1"/>
</dbReference>
<dbReference type="PANTHER" id="PTHR38035:SF1">
    <property type="entry name" value="ANCILLARY SECYEG TRANSLOCON SUBUNIT"/>
    <property type="match status" value="1"/>
</dbReference>
<protein>
    <recommendedName>
        <fullName evidence="8">Ancillary SecYEG translocon subunit</fullName>
    </recommendedName>
</protein>
<reference evidence="11 12" key="1">
    <citation type="journal article" date="2011" name="J. Bacteriol.">
        <title>Draft genome sequence of the polycyclic aromatic hydrocarbon-degrading, genetically engineered bioluminescent bioreporter Pseudomonas fluorescens HK44.</title>
        <authorList>
            <person name="Chauhan A."/>
            <person name="Layton A.C."/>
            <person name="Williams D.E."/>
            <person name="Smartt A.E."/>
            <person name="Ripp S."/>
            <person name="Karpinets T.V."/>
            <person name="Brown S.D."/>
            <person name="Sayler G.S."/>
        </authorList>
    </citation>
    <scope>NUCLEOTIDE SEQUENCE [LARGE SCALE GENOMIC DNA]</scope>
    <source>
        <strain evidence="11 12">HK44</strain>
    </source>
</reference>
<keyword evidence="3 9" id="KW-0812">Transmembrane</keyword>
<sequence length="213" mass="22798">MSSTEEEHLAEFKDWWQRNGKPLVTGGLLALVIVFGWQAFHKYQSNQSQGASMLYQQLLETTLTPDGKPDAARVADLANKLNSEFGGTAYAQYGSLFVAKVAVDSGKLDDAASQLKAVADKPVNPALGEVARQRLAQVLAAQNKADEALKLLEGDADQAFLATREELKGDLLVQLGRTDEAHAAYQKAKAALSDEAAVGGLQIKLDDLAKGDA</sequence>
<evidence type="ECO:0000313" key="12">
    <source>
        <dbReference type="Proteomes" id="UP000022611"/>
    </source>
</evidence>
<accession>A0A010RWR0</accession>
<dbReference type="HOGENOM" id="CLU_084785_1_0_6"/>
<dbReference type="Pfam" id="PF09976">
    <property type="entry name" value="TPR_21"/>
    <property type="match status" value="1"/>
</dbReference>
<dbReference type="Proteomes" id="UP000022611">
    <property type="component" value="Unassembled WGS sequence"/>
</dbReference>
<evidence type="ECO:0000256" key="6">
    <source>
        <dbReference type="ARBA" id="ARBA00023186"/>
    </source>
</evidence>
<dbReference type="OrthoDB" id="9789675at2"/>
<evidence type="ECO:0000256" key="4">
    <source>
        <dbReference type="ARBA" id="ARBA00022989"/>
    </source>
</evidence>
<organism evidence="11 12">
    <name type="scientific">Pseudomonas fluorescens HK44</name>
    <dbReference type="NCBI Taxonomy" id="1042209"/>
    <lineage>
        <taxon>Bacteria</taxon>
        <taxon>Pseudomonadati</taxon>
        <taxon>Pseudomonadota</taxon>
        <taxon>Gammaproteobacteria</taxon>
        <taxon>Pseudomonadales</taxon>
        <taxon>Pseudomonadaceae</taxon>
        <taxon>Pseudomonas</taxon>
    </lineage>
</organism>
<comment type="caution">
    <text evidence="11">The sequence shown here is derived from an EMBL/GenBank/DDBJ whole genome shotgun (WGS) entry which is preliminary data.</text>
</comment>
<dbReference type="EMBL" id="AFOY02000001">
    <property type="protein sequence ID" value="EXF96656.1"/>
    <property type="molecule type" value="Genomic_DNA"/>
</dbReference>
<evidence type="ECO:0000256" key="5">
    <source>
        <dbReference type="ARBA" id="ARBA00023136"/>
    </source>
</evidence>
<dbReference type="PANTHER" id="PTHR38035">
    <property type="entry name" value="UPF0070 PROTEIN YFGM"/>
    <property type="match status" value="1"/>
</dbReference>
<evidence type="ECO:0000256" key="7">
    <source>
        <dbReference type="ARBA" id="ARBA00024197"/>
    </source>
</evidence>
<comment type="similarity">
    <text evidence="7">Belongs to the YfgM family.</text>
</comment>
<evidence type="ECO:0000256" key="2">
    <source>
        <dbReference type="ARBA" id="ARBA00022475"/>
    </source>
</evidence>
<dbReference type="InterPro" id="IPR011990">
    <property type="entry name" value="TPR-like_helical_dom_sf"/>
</dbReference>
<evidence type="ECO:0000313" key="11">
    <source>
        <dbReference type="EMBL" id="EXF96656.1"/>
    </source>
</evidence>
<dbReference type="RefSeq" id="WP_019693458.1">
    <property type="nucleotide sequence ID" value="NZ_AFOY02000001.1"/>
</dbReference>
<dbReference type="GO" id="GO:0044877">
    <property type="term" value="F:protein-containing complex binding"/>
    <property type="evidence" value="ECO:0007669"/>
    <property type="project" value="InterPro"/>
</dbReference>
<dbReference type="SUPFAM" id="SSF48452">
    <property type="entry name" value="TPR-like"/>
    <property type="match status" value="1"/>
</dbReference>
<gene>
    <name evidence="11" type="ORF">HK44_000145</name>
</gene>
<dbReference type="Gene3D" id="1.25.40.10">
    <property type="entry name" value="Tetratricopeptide repeat domain"/>
    <property type="match status" value="1"/>
</dbReference>
<evidence type="ECO:0000256" key="1">
    <source>
        <dbReference type="ARBA" id="ARBA00004401"/>
    </source>
</evidence>
<keyword evidence="5 9" id="KW-0472">Membrane</keyword>
<keyword evidence="6" id="KW-0143">Chaperone</keyword>
<dbReference type="AlphaFoldDB" id="A0A010RWR0"/>
<proteinExistence type="inferred from homology"/>
<dbReference type="InterPro" id="IPR026039">
    <property type="entry name" value="YfgM"/>
</dbReference>
<evidence type="ECO:0000256" key="3">
    <source>
        <dbReference type="ARBA" id="ARBA00022692"/>
    </source>
</evidence>
<keyword evidence="2" id="KW-1003">Cell membrane</keyword>
<name>A0A010RWR0_PSEFL</name>
<dbReference type="InterPro" id="IPR018704">
    <property type="entry name" value="SecYEG/CpoB_TPR"/>
</dbReference>
<dbReference type="eggNOG" id="COG2976">
    <property type="taxonomic scope" value="Bacteria"/>
</dbReference>
<dbReference type="GO" id="GO:0005886">
    <property type="term" value="C:plasma membrane"/>
    <property type="evidence" value="ECO:0007669"/>
    <property type="project" value="UniProtKB-SubCell"/>
</dbReference>
<feature type="domain" description="Ancillary SecYEG translocon subunit/Cell division coordinator CpoB TPR" evidence="10">
    <location>
        <begin position="13"/>
        <end position="210"/>
    </location>
</feature>
<dbReference type="PATRIC" id="fig|1042209.11.peg.252"/>
<evidence type="ECO:0000256" key="8">
    <source>
        <dbReference type="ARBA" id="ARBA00024235"/>
    </source>
</evidence>
<evidence type="ECO:0000259" key="10">
    <source>
        <dbReference type="Pfam" id="PF09976"/>
    </source>
</evidence>
<comment type="subcellular location">
    <subcellularLocation>
        <location evidence="1">Cell membrane</location>
        <topology evidence="1">Single-pass type II membrane protein</topology>
    </subcellularLocation>
</comment>